<dbReference type="InterPro" id="IPR004101">
    <property type="entry name" value="Mur_ligase_C"/>
</dbReference>
<dbReference type="Pfam" id="PF02875">
    <property type="entry name" value="Mur_ligase_C"/>
    <property type="match status" value="1"/>
</dbReference>
<evidence type="ECO:0000256" key="4">
    <source>
        <dbReference type="ARBA" id="ARBA00022490"/>
    </source>
</evidence>
<dbReference type="PANTHER" id="PTHR43445:SF3">
    <property type="entry name" value="UDP-N-ACETYLMURAMATE--L-ALANINE LIGASE"/>
    <property type="match status" value="1"/>
</dbReference>
<reference evidence="19 20" key="1">
    <citation type="submission" date="2014-06" db="EMBL/GenBank/DDBJ databases">
        <title>Helicobacter pullorum isolates in fresh chicken meat - phenotypic and genotypic features.</title>
        <authorList>
            <person name="Borges V."/>
            <person name="Santos A."/>
            <person name="Correia C.B."/>
            <person name="Saraiva M."/>
            <person name="Menard A."/>
            <person name="Vieira L."/>
            <person name="Sampaio D.A."/>
            <person name="Gomes J.P."/>
            <person name="Oleastro M."/>
        </authorList>
    </citation>
    <scope>NUCLEOTIDE SEQUENCE [LARGE SCALE GENOMIC DNA]</scope>
    <source>
        <strain evidence="19 20">229334/12</strain>
    </source>
</reference>
<dbReference type="InterPro" id="IPR013221">
    <property type="entry name" value="Mur_ligase_cen"/>
</dbReference>
<dbReference type="RefSeq" id="WP_054197915.1">
    <property type="nucleotide sequence ID" value="NZ_FZMV01000006.1"/>
</dbReference>
<evidence type="ECO:0000256" key="5">
    <source>
        <dbReference type="ARBA" id="ARBA00022598"/>
    </source>
</evidence>
<name>A0A0N1EBE7_9HELI</name>
<gene>
    <name evidence="19" type="ORF">HPU229334_05700</name>
</gene>
<dbReference type="AlphaFoldDB" id="A0A0N1EBE7"/>
<keyword evidence="11" id="KW-0131">Cell cycle</keyword>
<evidence type="ECO:0000256" key="8">
    <source>
        <dbReference type="ARBA" id="ARBA00022840"/>
    </source>
</evidence>
<feature type="domain" description="Mur ligase central" evidence="18">
    <location>
        <begin position="111"/>
        <end position="222"/>
    </location>
</feature>
<keyword evidence="7" id="KW-0547">Nucleotide-binding</keyword>
<dbReference type="Gene3D" id="3.90.190.20">
    <property type="entry name" value="Mur ligase, C-terminal domain"/>
    <property type="match status" value="1"/>
</dbReference>
<dbReference type="GO" id="GO:0071555">
    <property type="term" value="P:cell wall organization"/>
    <property type="evidence" value="ECO:0007669"/>
    <property type="project" value="UniProtKB-KW"/>
</dbReference>
<dbReference type="Gene3D" id="3.40.50.720">
    <property type="entry name" value="NAD(P)-binding Rossmann-like Domain"/>
    <property type="match status" value="1"/>
</dbReference>
<feature type="transmembrane region" description="Helical" evidence="15">
    <location>
        <begin position="6"/>
        <end position="27"/>
    </location>
</feature>
<evidence type="ECO:0000256" key="14">
    <source>
        <dbReference type="NCBIfam" id="TIGR01082"/>
    </source>
</evidence>
<dbReference type="GO" id="GO:0008763">
    <property type="term" value="F:UDP-N-acetylmuramate-L-alanine ligase activity"/>
    <property type="evidence" value="ECO:0007669"/>
    <property type="project" value="UniProtKB-UniRule"/>
</dbReference>
<dbReference type="InterPro" id="IPR000713">
    <property type="entry name" value="Mur_ligase_N"/>
</dbReference>
<keyword evidence="4" id="KW-0963">Cytoplasm</keyword>
<dbReference type="GO" id="GO:0005524">
    <property type="term" value="F:ATP binding"/>
    <property type="evidence" value="ECO:0007669"/>
    <property type="project" value="UniProtKB-KW"/>
</dbReference>
<dbReference type="InterPro" id="IPR036565">
    <property type="entry name" value="Mur-like_cat_sf"/>
</dbReference>
<dbReference type="Pfam" id="PF08245">
    <property type="entry name" value="Mur_ligase_M"/>
    <property type="match status" value="1"/>
</dbReference>
<evidence type="ECO:0000259" key="16">
    <source>
        <dbReference type="Pfam" id="PF01225"/>
    </source>
</evidence>
<dbReference type="PATRIC" id="fig|35818.11.peg.1122"/>
<comment type="catalytic activity">
    <reaction evidence="13">
        <text>UDP-N-acetyl-alpha-D-muramate + L-alanine + ATP = UDP-N-acetyl-alpha-D-muramoyl-L-alanine + ADP + phosphate + H(+)</text>
        <dbReference type="Rhea" id="RHEA:23372"/>
        <dbReference type="ChEBI" id="CHEBI:15378"/>
        <dbReference type="ChEBI" id="CHEBI:30616"/>
        <dbReference type="ChEBI" id="CHEBI:43474"/>
        <dbReference type="ChEBI" id="CHEBI:57972"/>
        <dbReference type="ChEBI" id="CHEBI:70757"/>
        <dbReference type="ChEBI" id="CHEBI:83898"/>
        <dbReference type="ChEBI" id="CHEBI:456216"/>
        <dbReference type="EC" id="6.3.2.8"/>
    </reaction>
</comment>
<keyword evidence="8" id="KW-0067">ATP-binding</keyword>
<keyword evidence="9" id="KW-0133">Cell shape</keyword>
<keyword evidence="15" id="KW-0472">Membrane</keyword>
<dbReference type="SUPFAM" id="SSF53244">
    <property type="entry name" value="MurD-like peptide ligases, peptide-binding domain"/>
    <property type="match status" value="1"/>
</dbReference>
<evidence type="ECO:0000256" key="12">
    <source>
        <dbReference type="ARBA" id="ARBA00023316"/>
    </source>
</evidence>
<dbReference type="SUPFAM" id="SSF51984">
    <property type="entry name" value="MurCD N-terminal domain"/>
    <property type="match status" value="1"/>
</dbReference>
<dbReference type="GO" id="GO:0009252">
    <property type="term" value="P:peptidoglycan biosynthetic process"/>
    <property type="evidence" value="ECO:0007669"/>
    <property type="project" value="UniProtKB-UniRule"/>
</dbReference>
<sequence length="444" mass="49609">MALKSFGSVHFIGIGGIGISALAKFLFAQGIKISGSDMAEGCITKELQSMGILIHIPHCKEAIKNPDLVIHSAIIKDSNIEVQEAKKKGIPVLSRKEALPLILANKQVYAVAGAHGKSTTTAILSAILQDCSALIGAESKEFGSNTRALKSEKIVFEADESDKSFLECNPYCAIVTNAEPEHMETYGHNLDKFYQAYKDFLALAQYRIINAEDAFLAKVDLECVRLYPSKDISEIEYFLDNNNPKTRFRLKNNHRDLGVFEVYGLGEHIALDASLAILAALECMELEEIRQNIQKFCGIKKRFDILSDDECVIIDDYAHHPTEIAATLKSLRKYQELIGKSSLCVIWQPHKYSRVRDNLKEFVECFEGVDRLVILPVYAAGEAKVEIDFRNLFAKYNPIFADFVKREKDSLGIYQGTQRIAKIKDGIIVGFNAGNLTYQLRGEI</sequence>
<comment type="pathway">
    <text evidence="2">Cell wall biogenesis; peptidoglycan biosynthesis.</text>
</comment>
<accession>A0A0N1EBE7</accession>
<evidence type="ECO:0000313" key="20">
    <source>
        <dbReference type="Proteomes" id="UP000037997"/>
    </source>
</evidence>
<feature type="domain" description="Mur ligase N-terminal catalytic" evidence="16">
    <location>
        <begin position="9"/>
        <end position="106"/>
    </location>
</feature>
<dbReference type="Gene3D" id="3.40.1190.10">
    <property type="entry name" value="Mur-like, catalytic domain"/>
    <property type="match status" value="1"/>
</dbReference>
<dbReference type="InterPro" id="IPR050061">
    <property type="entry name" value="MurCDEF_pg_biosynth"/>
</dbReference>
<evidence type="ECO:0000259" key="17">
    <source>
        <dbReference type="Pfam" id="PF02875"/>
    </source>
</evidence>
<dbReference type="EMBL" id="JNOC01000031">
    <property type="protein sequence ID" value="KPH55830.1"/>
    <property type="molecule type" value="Genomic_DNA"/>
</dbReference>
<evidence type="ECO:0000256" key="6">
    <source>
        <dbReference type="ARBA" id="ARBA00022618"/>
    </source>
</evidence>
<dbReference type="SUPFAM" id="SSF53623">
    <property type="entry name" value="MurD-like peptide ligases, catalytic domain"/>
    <property type="match status" value="1"/>
</dbReference>
<comment type="subcellular location">
    <subcellularLocation>
        <location evidence="1">Cytoplasm</location>
    </subcellularLocation>
</comment>
<organism evidence="19 20">
    <name type="scientific">Helicobacter pullorum</name>
    <dbReference type="NCBI Taxonomy" id="35818"/>
    <lineage>
        <taxon>Bacteria</taxon>
        <taxon>Pseudomonadati</taxon>
        <taxon>Campylobacterota</taxon>
        <taxon>Epsilonproteobacteria</taxon>
        <taxon>Campylobacterales</taxon>
        <taxon>Helicobacteraceae</taxon>
        <taxon>Helicobacter</taxon>
    </lineage>
</organism>
<keyword evidence="6" id="KW-0132">Cell division</keyword>
<evidence type="ECO:0000256" key="3">
    <source>
        <dbReference type="ARBA" id="ARBA00012211"/>
    </source>
</evidence>
<evidence type="ECO:0000256" key="7">
    <source>
        <dbReference type="ARBA" id="ARBA00022741"/>
    </source>
</evidence>
<dbReference type="Proteomes" id="UP000037997">
    <property type="component" value="Unassembled WGS sequence"/>
</dbReference>
<proteinExistence type="predicted"/>
<dbReference type="STRING" id="35818.HPU229336_01190"/>
<keyword evidence="5 19" id="KW-0436">Ligase</keyword>
<evidence type="ECO:0000256" key="10">
    <source>
        <dbReference type="ARBA" id="ARBA00022984"/>
    </source>
</evidence>
<keyword evidence="15" id="KW-1133">Transmembrane helix</keyword>
<dbReference type="GO" id="GO:0008360">
    <property type="term" value="P:regulation of cell shape"/>
    <property type="evidence" value="ECO:0007669"/>
    <property type="project" value="UniProtKB-KW"/>
</dbReference>
<dbReference type="GO" id="GO:0005737">
    <property type="term" value="C:cytoplasm"/>
    <property type="evidence" value="ECO:0007669"/>
    <property type="project" value="UniProtKB-SubCell"/>
</dbReference>
<dbReference type="GO" id="GO:0051301">
    <property type="term" value="P:cell division"/>
    <property type="evidence" value="ECO:0007669"/>
    <property type="project" value="UniProtKB-KW"/>
</dbReference>
<evidence type="ECO:0000256" key="15">
    <source>
        <dbReference type="SAM" id="Phobius"/>
    </source>
</evidence>
<dbReference type="NCBIfam" id="TIGR01082">
    <property type="entry name" value="murC"/>
    <property type="match status" value="1"/>
</dbReference>
<evidence type="ECO:0000256" key="2">
    <source>
        <dbReference type="ARBA" id="ARBA00004752"/>
    </source>
</evidence>
<dbReference type="Pfam" id="PF01225">
    <property type="entry name" value="Mur_ligase"/>
    <property type="match status" value="1"/>
</dbReference>
<evidence type="ECO:0000256" key="11">
    <source>
        <dbReference type="ARBA" id="ARBA00023306"/>
    </source>
</evidence>
<comment type="caution">
    <text evidence="19">The sequence shown here is derived from an EMBL/GenBank/DDBJ whole genome shotgun (WGS) entry which is preliminary data.</text>
</comment>
<evidence type="ECO:0000256" key="13">
    <source>
        <dbReference type="ARBA" id="ARBA00047833"/>
    </source>
</evidence>
<evidence type="ECO:0000313" key="19">
    <source>
        <dbReference type="EMBL" id="KPH55830.1"/>
    </source>
</evidence>
<keyword evidence="15" id="KW-0812">Transmembrane</keyword>
<dbReference type="UniPathway" id="UPA00219"/>
<keyword evidence="10" id="KW-0573">Peptidoglycan synthesis</keyword>
<dbReference type="PANTHER" id="PTHR43445">
    <property type="entry name" value="UDP-N-ACETYLMURAMATE--L-ALANINE LIGASE-RELATED"/>
    <property type="match status" value="1"/>
</dbReference>
<keyword evidence="12" id="KW-0961">Cell wall biogenesis/degradation</keyword>
<evidence type="ECO:0000259" key="18">
    <source>
        <dbReference type="Pfam" id="PF08245"/>
    </source>
</evidence>
<evidence type="ECO:0000256" key="1">
    <source>
        <dbReference type="ARBA" id="ARBA00004496"/>
    </source>
</evidence>
<evidence type="ECO:0000256" key="9">
    <source>
        <dbReference type="ARBA" id="ARBA00022960"/>
    </source>
</evidence>
<feature type="domain" description="Mur ligase C-terminal" evidence="17">
    <location>
        <begin position="302"/>
        <end position="381"/>
    </location>
</feature>
<protein>
    <recommendedName>
        <fullName evidence="3 14">UDP-N-acetylmuramate--L-alanine ligase</fullName>
        <ecNumber evidence="3 14">6.3.2.8</ecNumber>
    </recommendedName>
</protein>
<dbReference type="InterPro" id="IPR005758">
    <property type="entry name" value="UDP-N-AcMur_Ala_ligase_MurC"/>
</dbReference>
<dbReference type="EC" id="6.3.2.8" evidence="3 14"/>
<dbReference type="InterPro" id="IPR036615">
    <property type="entry name" value="Mur_ligase_C_dom_sf"/>
</dbReference>